<sequence length="205" mass="23246">MKKFLVGCLVVMVVLVLAGGTAGYFFVIKPTWDAAVGVKELVQEYAELNEQIEHQDGFEPPQDGGISSEQFQRFLVAQRDMRQAMEGELEALEQRLDAMKQEMEAENREAGIGEMFTAYQDLGELLIKAKRAQVEALNRYNFSLQEYLYVRNQTYRALGQEVAVASFGDQAPQVRSFQVPDEVVEMVSPHKEELMEGYAFAWFGI</sequence>
<gene>
    <name evidence="2" type="ORF">DZC52_06360</name>
</gene>
<keyword evidence="3" id="KW-1185">Reference proteome</keyword>
<feature type="coiled-coil region" evidence="1">
    <location>
        <begin position="75"/>
        <end position="109"/>
    </location>
</feature>
<dbReference type="RefSeq" id="WP_116650295.1">
    <property type="nucleotide sequence ID" value="NZ_QUZK01000029.1"/>
</dbReference>
<protein>
    <submittedName>
        <fullName evidence="2">Uncharacterized protein</fullName>
    </submittedName>
</protein>
<organism evidence="2 3">
    <name type="scientific">Wenzhouxiangella sediminis</name>
    <dbReference type="NCBI Taxonomy" id="1792836"/>
    <lineage>
        <taxon>Bacteria</taxon>
        <taxon>Pseudomonadati</taxon>
        <taxon>Pseudomonadota</taxon>
        <taxon>Gammaproteobacteria</taxon>
        <taxon>Chromatiales</taxon>
        <taxon>Wenzhouxiangellaceae</taxon>
        <taxon>Wenzhouxiangella</taxon>
    </lineage>
</organism>
<dbReference type="AlphaFoldDB" id="A0A3E1K9J1"/>
<dbReference type="OrthoDB" id="7064371at2"/>
<reference evidence="2 3" key="1">
    <citation type="submission" date="2018-08" db="EMBL/GenBank/DDBJ databases">
        <title>Wenzhouxiangella salilacus sp. nov., a novel bacterium isolated from a saline lake in Xinjiang Province, China.</title>
        <authorList>
            <person name="Han S."/>
        </authorList>
    </citation>
    <scope>NUCLEOTIDE SEQUENCE [LARGE SCALE GENOMIC DNA]</scope>
    <source>
        <strain evidence="2 3">XDB06</strain>
    </source>
</reference>
<evidence type="ECO:0000313" key="3">
    <source>
        <dbReference type="Proteomes" id="UP000260351"/>
    </source>
</evidence>
<evidence type="ECO:0000256" key="1">
    <source>
        <dbReference type="SAM" id="Coils"/>
    </source>
</evidence>
<keyword evidence="1" id="KW-0175">Coiled coil</keyword>
<proteinExistence type="predicted"/>
<accession>A0A3E1K9J1</accession>
<dbReference type="Proteomes" id="UP000260351">
    <property type="component" value="Unassembled WGS sequence"/>
</dbReference>
<name>A0A3E1K9J1_9GAMM</name>
<comment type="caution">
    <text evidence="2">The sequence shown here is derived from an EMBL/GenBank/DDBJ whole genome shotgun (WGS) entry which is preliminary data.</text>
</comment>
<dbReference type="EMBL" id="QUZK01000029">
    <property type="protein sequence ID" value="RFF30862.1"/>
    <property type="molecule type" value="Genomic_DNA"/>
</dbReference>
<evidence type="ECO:0000313" key="2">
    <source>
        <dbReference type="EMBL" id="RFF30862.1"/>
    </source>
</evidence>